<feature type="transmembrane region" description="Helical" evidence="6">
    <location>
        <begin position="148"/>
        <end position="166"/>
    </location>
</feature>
<evidence type="ECO:0000256" key="4">
    <source>
        <dbReference type="ARBA" id="ARBA00023136"/>
    </source>
</evidence>
<feature type="transmembrane region" description="Helical" evidence="6">
    <location>
        <begin position="110"/>
        <end position="128"/>
    </location>
</feature>
<dbReference type="Gene3D" id="1.20.1070.10">
    <property type="entry name" value="Rhodopsin 7-helix transmembrane proteins"/>
    <property type="match status" value="1"/>
</dbReference>
<dbReference type="PANTHER" id="PTHR45698:SF1">
    <property type="entry name" value="TRACE AMINE-ASSOCIATED RECEPTOR 13C-LIKE"/>
    <property type="match status" value="1"/>
</dbReference>
<keyword evidence="5" id="KW-0297">G-protein coupled receptor</keyword>
<evidence type="ECO:0000313" key="8">
    <source>
        <dbReference type="EMBL" id="KAJ8045700.1"/>
    </source>
</evidence>
<comment type="caution">
    <text evidence="8">The sequence shown here is derived from an EMBL/GenBank/DDBJ whole genome shotgun (WGS) entry which is preliminary data.</text>
</comment>
<keyword evidence="9" id="KW-1185">Reference proteome</keyword>
<dbReference type="PROSITE" id="PS50262">
    <property type="entry name" value="G_PROTEIN_RECEP_F1_2"/>
    <property type="match status" value="1"/>
</dbReference>
<keyword evidence="3 6" id="KW-1133">Transmembrane helix</keyword>
<reference evidence="8" key="1">
    <citation type="submission" date="2021-10" db="EMBL/GenBank/DDBJ databases">
        <title>Tropical sea cucumber genome reveals ecological adaptation and Cuvierian tubules defense mechanism.</title>
        <authorList>
            <person name="Chen T."/>
        </authorList>
    </citation>
    <scope>NUCLEOTIDE SEQUENCE</scope>
    <source>
        <strain evidence="8">Nanhai2018</strain>
        <tissue evidence="8">Muscle</tissue>
    </source>
</reference>
<evidence type="ECO:0000256" key="3">
    <source>
        <dbReference type="ARBA" id="ARBA00022989"/>
    </source>
</evidence>
<keyword evidence="5 8" id="KW-0675">Receptor</keyword>
<feature type="transmembrane region" description="Helical" evidence="6">
    <location>
        <begin position="30"/>
        <end position="51"/>
    </location>
</feature>
<dbReference type="PROSITE" id="PS00237">
    <property type="entry name" value="G_PROTEIN_RECEP_F1_1"/>
    <property type="match status" value="1"/>
</dbReference>
<evidence type="ECO:0000256" key="1">
    <source>
        <dbReference type="ARBA" id="ARBA00004370"/>
    </source>
</evidence>
<dbReference type="EMBL" id="JAIZAY010000003">
    <property type="protein sequence ID" value="KAJ8045700.1"/>
    <property type="molecule type" value="Genomic_DNA"/>
</dbReference>
<comment type="subcellular location">
    <subcellularLocation>
        <location evidence="1">Membrane</location>
    </subcellularLocation>
</comment>
<comment type="similarity">
    <text evidence="5">Belongs to the G-protein coupled receptor 1 family.</text>
</comment>
<evidence type="ECO:0000256" key="2">
    <source>
        <dbReference type="ARBA" id="ARBA00022692"/>
    </source>
</evidence>
<dbReference type="GO" id="GO:0004930">
    <property type="term" value="F:G protein-coupled receptor activity"/>
    <property type="evidence" value="ECO:0007669"/>
    <property type="project" value="UniProtKB-KW"/>
</dbReference>
<dbReference type="InterPro" id="IPR017452">
    <property type="entry name" value="GPCR_Rhodpsn_7TM"/>
</dbReference>
<proteinExistence type="inferred from homology"/>
<dbReference type="CDD" id="cd00637">
    <property type="entry name" value="7tm_classA_rhodopsin-like"/>
    <property type="match status" value="1"/>
</dbReference>
<dbReference type="SMART" id="SM01381">
    <property type="entry name" value="7TM_GPCR_Srsx"/>
    <property type="match status" value="1"/>
</dbReference>
<keyword evidence="2 5" id="KW-0812">Transmembrane</keyword>
<dbReference type="PRINTS" id="PR00237">
    <property type="entry name" value="GPCRRHODOPSN"/>
</dbReference>
<feature type="transmembrane region" description="Helical" evidence="6">
    <location>
        <begin position="330"/>
        <end position="351"/>
    </location>
</feature>
<feature type="transmembrane region" description="Helical" evidence="6">
    <location>
        <begin position="186"/>
        <end position="211"/>
    </location>
</feature>
<dbReference type="InterPro" id="IPR000276">
    <property type="entry name" value="GPCR_Rhodpsn"/>
</dbReference>
<evidence type="ECO:0000256" key="5">
    <source>
        <dbReference type="RuleBase" id="RU000688"/>
    </source>
</evidence>
<dbReference type="Proteomes" id="UP001152320">
    <property type="component" value="Chromosome 3"/>
</dbReference>
<dbReference type="PANTHER" id="PTHR45698">
    <property type="entry name" value="TRACE AMINE-ASSOCIATED RECEPTOR 19N-RELATED"/>
    <property type="match status" value="1"/>
</dbReference>
<dbReference type="Pfam" id="PF00001">
    <property type="entry name" value="7tm_1"/>
    <property type="match status" value="1"/>
</dbReference>
<accession>A0A9Q1CIT4</accession>
<evidence type="ECO:0000259" key="7">
    <source>
        <dbReference type="PROSITE" id="PS50262"/>
    </source>
</evidence>
<keyword evidence="4 6" id="KW-0472">Membrane</keyword>
<evidence type="ECO:0000256" key="6">
    <source>
        <dbReference type="SAM" id="Phobius"/>
    </source>
</evidence>
<dbReference type="OrthoDB" id="9874984at2759"/>
<evidence type="ECO:0000313" key="9">
    <source>
        <dbReference type="Proteomes" id="UP001152320"/>
    </source>
</evidence>
<feature type="domain" description="G-protein coupled receptors family 1 profile" evidence="7">
    <location>
        <begin position="42"/>
        <end position="349"/>
    </location>
</feature>
<name>A0A9Q1CIT4_HOLLE</name>
<dbReference type="GO" id="GO:0016020">
    <property type="term" value="C:membrane"/>
    <property type="evidence" value="ECO:0007669"/>
    <property type="project" value="UniProtKB-SubCell"/>
</dbReference>
<organism evidence="8 9">
    <name type="scientific">Holothuria leucospilota</name>
    <name type="common">Black long sea cucumber</name>
    <name type="synonym">Mertensiothuria leucospilota</name>
    <dbReference type="NCBI Taxonomy" id="206669"/>
    <lineage>
        <taxon>Eukaryota</taxon>
        <taxon>Metazoa</taxon>
        <taxon>Echinodermata</taxon>
        <taxon>Eleutherozoa</taxon>
        <taxon>Echinozoa</taxon>
        <taxon>Holothuroidea</taxon>
        <taxon>Aspidochirotacea</taxon>
        <taxon>Aspidochirotida</taxon>
        <taxon>Holothuriidae</taxon>
        <taxon>Holothuria</taxon>
    </lineage>
</organism>
<feature type="transmembrane region" description="Helical" evidence="6">
    <location>
        <begin position="297"/>
        <end position="318"/>
    </location>
</feature>
<protein>
    <submittedName>
        <fullName evidence="8">Alpha-1A adrenergic receptor</fullName>
    </submittedName>
</protein>
<keyword evidence="5" id="KW-0807">Transducer</keyword>
<gene>
    <name evidence="8" type="ORF">HOLleu_08755</name>
</gene>
<dbReference type="SUPFAM" id="SSF81321">
    <property type="entry name" value="Family A G protein-coupled receptor-like"/>
    <property type="match status" value="1"/>
</dbReference>
<sequence>MELLYTNTPSYSVNPLVQTGGVSVEDVFQILYLTFGILGLFGNGLVLLVMVRVRSLRTITNFFITNQSIIDFVTSIFVLIFKYNPTVIDFSNQGYNFWTIFVCKFWHSKYIFWAMMGASTNNLIVITIERWMAVVFPIVYRNRVTRKTASICAVLPWILGFMFHLHKPASRHFEDGVCFSSFGNRAIQAVVGIFLFVVKLLLPVFIMVIVYTSILKKLKPILTNQKVKNLSRSTTMLNTDTNLSLVSKLAIDSNVQTSNDTVVDLGKFSSANTVTNFTSHSKTSQQSKIRMNILKTLFLVTILFVICWTPISIVFLIYNLGGKINPTSTIYNLFVLLAYVNIWINPVVYTFKYRKFQEGLRKTFGFTGKIKAKVSAS</sequence>
<dbReference type="AlphaFoldDB" id="A0A9Q1CIT4"/>
<feature type="transmembrane region" description="Helical" evidence="6">
    <location>
        <begin position="63"/>
        <end position="81"/>
    </location>
</feature>